<organism evidence="2 3">
    <name type="scientific">Synchytrium microbalum</name>
    <dbReference type="NCBI Taxonomy" id="1806994"/>
    <lineage>
        <taxon>Eukaryota</taxon>
        <taxon>Fungi</taxon>
        <taxon>Fungi incertae sedis</taxon>
        <taxon>Chytridiomycota</taxon>
        <taxon>Chytridiomycota incertae sedis</taxon>
        <taxon>Chytridiomycetes</taxon>
        <taxon>Synchytriales</taxon>
        <taxon>Synchytriaceae</taxon>
        <taxon>Synchytrium</taxon>
    </lineage>
</organism>
<proteinExistence type="predicted"/>
<accession>A0A507C195</accession>
<dbReference type="AlphaFoldDB" id="A0A507C195"/>
<dbReference type="RefSeq" id="XP_031024233.1">
    <property type="nucleotide sequence ID" value="XM_031169805.1"/>
</dbReference>
<feature type="chain" id="PRO_5021322032" description="Secreted protein" evidence="1">
    <location>
        <begin position="21"/>
        <end position="395"/>
    </location>
</feature>
<gene>
    <name evidence="2" type="ORF">SmJEL517_g03877</name>
</gene>
<dbReference type="Proteomes" id="UP000319731">
    <property type="component" value="Unassembled WGS sequence"/>
</dbReference>
<sequence>MTLSSICIIILVVLVGRSSAQNCQLTVPANPLTAQGLATPYLLSGDATCKQATIPSFVEATIVDTKTGALSVYNPLVIDINTKPGIPPVVPNLATGAVVGIWFGTNAATITLINPVGVNAIGQGLCVNGIPGSIFGQFAACNAPAMFAAATAAKVAIPPLGVGLNKLPCYTTRSFQIVDMDPSDNVVASYLVLANGLIAQSTAVNKKANANATEINNGSDNLLLDVAMRPALNCTAFVAPDLTNPGFMKGSLALNELQAAKLQAAPIARVPPADPMCLANGALNATKLNLYRASVNQPATAAKNLTALTAVDTKFCKNFLATGASSIKTDKPFTMGKPSPAPAVAIDLFTFLAQRFAISFGAGGLNCIGLLNMTTPPIVPVMDGKGVTVNVTFKI</sequence>
<evidence type="ECO:0000256" key="1">
    <source>
        <dbReference type="SAM" id="SignalP"/>
    </source>
</evidence>
<comment type="caution">
    <text evidence="2">The sequence shown here is derived from an EMBL/GenBank/DDBJ whole genome shotgun (WGS) entry which is preliminary data.</text>
</comment>
<protein>
    <recommendedName>
        <fullName evidence="4">Secreted protein</fullName>
    </recommendedName>
</protein>
<evidence type="ECO:0008006" key="4">
    <source>
        <dbReference type="Google" id="ProtNLM"/>
    </source>
</evidence>
<dbReference type="OrthoDB" id="2399191at2759"/>
<dbReference type="GeneID" id="42005102"/>
<keyword evidence="3" id="KW-1185">Reference proteome</keyword>
<reference evidence="2 3" key="1">
    <citation type="journal article" date="2019" name="Sci. Rep.">
        <title>Comparative genomics of chytrid fungi reveal insights into the obligate biotrophic and pathogenic lifestyle of Synchytrium endobioticum.</title>
        <authorList>
            <person name="van de Vossenberg B.T.L.H."/>
            <person name="Warris S."/>
            <person name="Nguyen H.D.T."/>
            <person name="van Gent-Pelzer M.P.E."/>
            <person name="Joly D.L."/>
            <person name="van de Geest H.C."/>
            <person name="Bonants P.J.M."/>
            <person name="Smith D.S."/>
            <person name="Levesque C.A."/>
            <person name="van der Lee T.A.J."/>
        </authorList>
    </citation>
    <scope>NUCLEOTIDE SEQUENCE [LARGE SCALE GENOMIC DNA]</scope>
    <source>
        <strain evidence="2 3">JEL517</strain>
    </source>
</reference>
<dbReference type="EMBL" id="QEAO01000022">
    <property type="protein sequence ID" value="TPX33191.1"/>
    <property type="molecule type" value="Genomic_DNA"/>
</dbReference>
<evidence type="ECO:0000313" key="2">
    <source>
        <dbReference type="EMBL" id="TPX33191.1"/>
    </source>
</evidence>
<name>A0A507C195_9FUNG</name>
<evidence type="ECO:0000313" key="3">
    <source>
        <dbReference type="Proteomes" id="UP000319731"/>
    </source>
</evidence>
<feature type="signal peptide" evidence="1">
    <location>
        <begin position="1"/>
        <end position="20"/>
    </location>
</feature>
<keyword evidence="1" id="KW-0732">Signal</keyword>